<evidence type="ECO:0000256" key="4">
    <source>
        <dbReference type="RuleBase" id="RU003694"/>
    </source>
</evidence>
<dbReference type="RefSeq" id="WP_175433907.1">
    <property type="nucleotide sequence ID" value="NZ_CP021978.1"/>
</dbReference>
<evidence type="ECO:0000313" key="7">
    <source>
        <dbReference type="Proteomes" id="UP000495940"/>
    </source>
</evidence>
<accession>A0A6G5RID3</accession>
<evidence type="ECO:0000256" key="3">
    <source>
        <dbReference type="ARBA" id="ARBA00023315"/>
    </source>
</evidence>
<evidence type="ECO:0000259" key="5">
    <source>
        <dbReference type="PROSITE" id="PS52004"/>
    </source>
</evidence>
<gene>
    <name evidence="6" type="ORF">CEB94_22675</name>
</gene>
<dbReference type="SUPFAM" id="SSF53901">
    <property type="entry name" value="Thiolase-like"/>
    <property type="match status" value="2"/>
</dbReference>
<dbReference type="PANTHER" id="PTHR11712:SF322">
    <property type="entry name" value="POLYKETIDE BETA-KETOACYL SYNTHASE 2-RELATED"/>
    <property type="match status" value="1"/>
</dbReference>
<feature type="domain" description="Ketosynthase family 3 (KS3)" evidence="5">
    <location>
        <begin position="1"/>
        <end position="397"/>
    </location>
</feature>
<keyword evidence="3" id="KW-0012">Acyltransferase</keyword>
<sequence>MTGTVITGIGLALPGASDADQLWRSVTGGRSAVRPIERFDTDSYPCPNAGVLAEETERETIGTFTPRVRKRMDRFCQLALSAARSAQHDAGLPPSEDADRTGVYVGNMFGGWEITEPSLRGLLDQGYTGVSPHIASAWFPTAPQGQITIANALTGFSKTLVADSASAALAIGYGARAVAEGRADVLLAGGAEAPVTPYTYTFCTTSGRLSPTGTYRPGDDTADGFCVGEGAVMLVLEREETARARAAVPLARLAGFAVRHVPEDEVFGPSGTRVLAAVLTAALDEAGTDRVDCVALDAQGTAQADESELSAIHSVLGPVALTTAKPVTGNLLGAAPAVDAAVALLSLRHGTIAPVAGCERPRNAHIVVGAPRETPVRTIALLARGADGTIAASVLRAI</sequence>
<dbReference type="Proteomes" id="UP000495940">
    <property type="component" value="Chromosome"/>
</dbReference>
<dbReference type="PROSITE" id="PS52004">
    <property type="entry name" value="KS3_2"/>
    <property type="match status" value="1"/>
</dbReference>
<reference evidence="6 7" key="1">
    <citation type="submission" date="2017-06" db="EMBL/GenBank/DDBJ databases">
        <title>Complete Genome Sequence of Streptomyces hawaiiensis NRRL 15010 and insights into acyldepsipeptides biosynthesis.</title>
        <authorList>
            <person name="Mariita R.M."/>
            <person name="Sello J.K."/>
        </authorList>
    </citation>
    <scope>NUCLEOTIDE SEQUENCE [LARGE SCALE GENOMIC DNA]</scope>
    <source>
        <strain evidence="6 7">ATCC 12236</strain>
    </source>
</reference>
<dbReference type="SMART" id="SM00825">
    <property type="entry name" value="PKS_KS"/>
    <property type="match status" value="1"/>
</dbReference>
<dbReference type="Gene3D" id="3.40.47.10">
    <property type="match status" value="2"/>
</dbReference>
<dbReference type="PANTHER" id="PTHR11712">
    <property type="entry name" value="POLYKETIDE SYNTHASE-RELATED"/>
    <property type="match status" value="1"/>
</dbReference>
<protein>
    <recommendedName>
        <fullName evidence="5">Ketosynthase family 3 (KS3) domain-containing protein</fullName>
    </recommendedName>
</protein>
<dbReference type="InterPro" id="IPR000794">
    <property type="entry name" value="Beta-ketoacyl_synthase"/>
</dbReference>
<dbReference type="KEGG" id="shaw:CEB94_22675"/>
<evidence type="ECO:0000313" key="6">
    <source>
        <dbReference type="EMBL" id="QCD57332.1"/>
    </source>
</evidence>
<dbReference type="InterPro" id="IPR014031">
    <property type="entry name" value="Ketoacyl_synth_C"/>
</dbReference>
<proteinExistence type="inferred from homology"/>
<dbReference type="AlphaFoldDB" id="A0A6G5RID3"/>
<keyword evidence="7" id="KW-1185">Reference proteome</keyword>
<evidence type="ECO:0000256" key="1">
    <source>
        <dbReference type="ARBA" id="ARBA00008467"/>
    </source>
</evidence>
<name>A0A6G5RID3_9ACTN</name>
<dbReference type="InterPro" id="IPR014030">
    <property type="entry name" value="Ketoacyl_synth_N"/>
</dbReference>
<dbReference type="InterPro" id="IPR016039">
    <property type="entry name" value="Thiolase-like"/>
</dbReference>
<dbReference type="EMBL" id="CP021978">
    <property type="protein sequence ID" value="QCD57332.1"/>
    <property type="molecule type" value="Genomic_DNA"/>
</dbReference>
<dbReference type="InterPro" id="IPR020841">
    <property type="entry name" value="PKS_Beta-ketoAc_synthase_dom"/>
</dbReference>
<dbReference type="GO" id="GO:0004315">
    <property type="term" value="F:3-oxoacyl-[acyl-carrier-protein] synthase activity"/>
    <property type="evidence" value="ECO:0007669"/>
    <property type="project" value="TreeGrafter"/>
</dbReference>
<dbReference type="GO" id="GO:0006633">
    <property type="term" value="P:fatty acid biosynthetic process"/>
    <property type="evidence" value="ECO:0007669"/>
    <property type="project" value="TreeGrafter"/>
</dbReference>
<organism evidence="6 7">
    <name type="scientific">Streptomyces hawaiiensis</name>
    <dbReference type="NCBI Taxonomy" id="67305"/>
    <lineage>
        <taxon>Bacteria</taxon>
        <taxon>Bacillati</taxon>
        <taxon>Actinomycetota</taxon>
        <taxon>Actinomycetes</taxon>
        <taxon>Kitasatosporales</taxon>
        <taxon>Streptomycetaceae</taxon>
        <taxon>Streptomyces</taxon>
    </lineage>
</organism>
<evidence type="ECO:0000256" key="2">
    <source>
        <dbReference type="ARBA" id="ARBA00022679"/>
    </source>
</evidence>
<dbReference type="Pfam" id="PF00109">
    <property type="entry name" value="ketoacyl-synt"/>
    <property type="match status" value="1"/>
</dbReference>
<keyword evidence="2 4" id="KW-0808">Transferase</keyword>
<dbReference type="Pfam" id="PF02801">
    <property type="entry name" value="Ketoacyl-synt_C"/>
    <property type="match status" value="1"/>
</dbReference>
<comment type="similarity">
    <text evidence="1 4">Belongs to the thiolase-like superfamily. Beta-ketoacyl-ACP synthases family.</text>
</comment>